<dbReference type="OrthoDB" id="9779283at2"/>
<protein>
    <submittedName>
        <fullName evidence="9">C-type cytochrome</fullName>
    </submittedName>
</protein>
<keyword evidence="3 6" id="KW-0479">Metal-binding</keyword>
<dbReference type="Proteomes" id="UP000315816">
    <property type="component" value="Unassembled WGS sequence"/>
</dbReference>
<sequence length="368" mass="38728">MSKFPKFLMVASVAALTAAPAMAEKLGLGRAATEAEVAAWDLDIFPDGSNLPAGKGDVWTGEEVFADACAVCHGEFAEGAGNWPKLAGGADTLDHEDPLKTVGSYWPYLSTTFDYVRRSMPFGAAGTLSDDDVYAIVAYILYSNDLVDDDFVLSKETFSDVVLPNAEGFIVDDRAETEYGTFTNRCMSDCKPGAVEITTTVVFPGDPNSGFDATPISQAVMGTAGATPDAAASTEEASAEDAPAEETAVVGEVAAPAVMALDEELVAKGEKVFKKCKACHKVGDKAKNGTGPILNGVFGRAAGTVDGFKYSKPMLAAAEGGLVWDETELSGYLANPRKYMKGTKMSFAGLKKDKDVAAILEFLKSHSQ</sequence>
<dbReference type="EMBL" id="VICH01000004">
    <property type="protein sequence ID" value="TQV69045.1"/>
    <property type="molecule type" value="Genomic_DNA"/>
</dbReference>
<feature type="signal peptide" evidence="7">
    <location>
        <begin position="1"/>
        <end position="23"/>
    </location>
</feature>
<evidence type="ECO:0000256" key="3">
    <source>
        <dbReference type="ARBA" id="ARBA00022723"/>
    </source>
</evidence>
<dbReference type="PRINTS" id="PR00604">
    <property type="entry name" value="CYTCHRMECIAB"/>
</dbReference>
<evidence type="ECO:0000259" key="8">
    <source>
        <dbReference type="PROSITE" id="PS51007"/>
    </source>
</evidence>
<dbReference type="PANTHER" id="PTHR11961">
    <property type="entry name" value="CYTOCHROME C"/>
    <property type="match status" value="1"/>
</dbReference>
<evidence type="ECO:0000313" key="10">
    <source>
        <dbReference type="Proteomes" id="UP000315816"/>
    </source>
</evidence>
<evidence type="ECO:0000256" key="2">
    <source>
        <dbReference type="ARBA" id="ARBA00022617"/>
    </source>
</evidence>
<feature type="domain" description="Cytochrome c" evidence="8">
    <location>
        <begin position="264"/>
        <end position="367"/>
    </location>
</feature>
<dbReference type="PROSITE" id="PS51007">
    <property type="entry name" value="CYTC"/>
    <property type="match status" value="2"/>
</dbReference>
<accession>A0A545SVQ7</accession>
<feature type="domain" description="Cytochrome c" evidence="8">
    <location>
        <begin position="56"/>
        <end position="144"/>
    </location>
</feature>
<dbReference type="GO" id="GO:0046872">
    <property type="term" value="F:metal ion binding"/>
    <property type="evidence" value="ECO:0007669"/>
    <property type="project" value="UniProtKB-KW"/>
</dbReference>
<evidence type="ECO:0000256" key="7">
    <source>
        <dbReference type="SAM" id="SignalP"/>
    </source>
</evidence>
<evidence type="ECO:0000256" key="1">
    <source>
        <dbReference type="ARBA" id="ARBA00022448"/>
    </source>
</evidence>
<keyword evidence="4" id="KW-0249">Electron transport</keyword>
<keyword evidence="7" id="KW-0732">Signal</keyword>
<dbReference type="InterPro" id="IPR002327">
    <property type="entry name" value="Cyt_c_1A/1B"/>
</dbReference>
<dbReference type="RefSeq" id="WP_142852795.1">
    <property type="nucleotide sequence ID" value="NZ_FXWW01000001.1"/>
</dbReference>
<feature type="chain" id="PRO_5021936841" evidence="7">
    <location>
        <begin position="24"/>
        <end position="368"/>
    </location>
</feature>
<dbReference type="GO" id="GO:0009055">
    <property type="term" value="F:electron transfer activity"/>
    <property type="evidence" value="ECO:0007669"/>
    <property type="project" value="InterPro"/>
</dbReference>
<dbReference type="AlphaFoldDB" id="A0A545SVQ7"/>
<keyword evidence="1" id="KW-0813">Transport</keyword>
<keyword evidence="5 6" id="KW-0408">Iron</keyword>
<gene>
    <name evidence="9" type="ORF">FIL88_05605</name>
</gene>
<keyword evidence="10" id="KW-1185">Reference proteome</keyword>
<evidence type="ECO:0000256" key="5">
    <source>
        <dbReference type="ARBA" id="ARBA00023004"/>
    </source>
</evidence>
<dbReference type="SUPFAM" id="SSF46626">
    <property type="entry name" value="Cytochrome c"/>
    <property type="match status" value="2"/>
</dbReference>
<evidence type="ECO:0000313" key="9">
    <source>
        <dbReference type="EMBL" id="TQV69045.1"/>
    </source>
</evidence>
<name>A0A545SVQ7_9RHOB</name>
<dbReference type="InterPro" id="IPR036909">
    <property type="entry name" value="Cyt_c-like_dom_sf"/>
</dbReference>
<evidence type="ECO:0000256" key="6">
    <source>
        <dbReference type="PROSITE-ProRule" id="PRU00433"/>
    </source>
</evidence>
<dbReference type="Gene3D" id="1.10.760.10">
    <property type="entry name" value="Cytochrome c-like domain"/>
    <property type="match status" value="2"/>
</dbReference>
<evidence type="ECO:0000256" key="4">
    <source>
        <dbReference type="ARBA" id="ARBA00022982"/>
    </source>
</evidence>
<dbReference type="Pfam" id="PF00034">
    <property type="entry name" value="Cytochrom_C"/>
    <property type="match status" value="2"/>
</dbReference>
<reference evidence="9 10" key="1">
    <citation type="submission" date="2019-06" db="EMBL/GenBank/DDBJ databases">
        <title>A novel species of marine bacteria.</title>
        <authorList>
            <person name="Wang Y."/>
        </authorList>
    </citation>
    <scope>NUCLEOTIDE SEQUENCE [LARGE SCALE GENOMIC DNA]</scope>
    <source>
        <strain evidence="9 10">MA1-10</strain>
    </source>
</reference>
<proteinExistence type="predicted"/>
<keyword evidence="2 6" id="KW-0349">Heme</keyword>
<dbReference type="GO" id="GO:0020037">
    <property type="term" value="F:heme binding"/>
    <property type="evidence" value="ECO:0007669"/>
    <property type="project" value="InterPro"/>
</dbReference>
<organism evidence="9 10">
    <name type="scientific">Aliiroseovarius halocynthiae</name>
    <dbReference type="NCBI Taxonomy" id="985055"/>
    <lineage>
        <taxon>Bacteria</taxon>
        <taxon>Pseudomonadati</taxon>
        <taxon>Pseudomonadota</taxon>
        <taxon>Alphaproteobacteria</taxon>
        <taxon>Rhodobacterales</taxon>
        <taxon>Paracoccaceae</taxon>
        <taxon>Aliiroseovarius</taxon>
    </lineage>
</organism>
<dbReference type="InterPro" id="IPR009056">
    <property type="entry name" value="Cyt_c-like_dom"/>
</dbReference>
<comment type="caution">
    <text evidence="9">The sequence shown here is derived from an EMBL/GenBank/DDBJ whole genome shotgun (WGS) entry which is preliminary data.</text>
</comment>